<evidence type="ECO:0000256" key="4">
    <source>
        <dbReference type="PROSITE-ProRule" id="PRU00335"/>
    </source>
</evidence>
<keyword evidence="2 4" id="KW-0238">DNA-binding</keyword>
<keyword evidence="1" id="KW-0805">Transcription regulation</keyword>
<dbReference type="SUPFAM" id="SSF46689">
    <property type="entry name" value="Homeodomain-like"/>
    <property type="match status" value="1"/>
</dbReference>
<dbReference type="InterPro" id="IPR040611">
    <property type="entry name" value="AlkX_C"/>
</dbReference>
<feature type="DNA-binding region" description="H-T-H motif" evidence="4">
    <location>
        <begin position="22"/>
        <end position="41"/>
    </location>
</feature>
<protein>
    <submittedName>
        <fullName evidence="6">TetR family transcriptional regulator</fullName>
    </submittedName>
</protein>
<dbReference type="PANTHER" id="PTHR30055">
    <property type="entry name" value="HTH-TYPE TRANSCRIPTIONAL REGULATOR RUTR"/>
    <property type="match status" value="1"/>
</dbReference>
<dbReference type="PRINTS" id="PR00455">
    <property type="entry name" value="HTHTETR"/>
</dbReference>
<dbReference type="InterPro" id="IPR009057">
    <property type="entry name" value="Homeodomain-like_sf"/>
</dbReference>
<dbReference type="InterPro" id="IPR001647">
    <property type="entry name" value="HTH_TetR"/>
</dbReference>
<evidence type="ECO:0000313" key="6">
    <source>
        <dbReference type="EMBL" id="MBU2663947.1"/>
    </source>
</evidence>
<dbReference type="Proteomes" id="UP001519654">
    <property type="component" value="Unassembled WGS sequence"/>
</dbReference>
<evidence type="ECO:0000256" key="3">
    <source>
        <dbReference type="ARBA" id="ARBA00023163"/>
    </source>
</evidence>
<dbReference type="Gene3D" id="1.10.357.10">
    <property type="entry name" value="Tetracycline Repressor, domain 2"/>
    <property type="match status" value="1"/>
</dbReference>
<evidence type="ECO:0000259" key="5">
    <source>
        <dbReference type="PROSITE" id="PS50977"/>
    </source>
</evidence>
<organism evidence="6 7">
    <name type="scientific">Paractinoplanes bogorensis</name>
    <dbReference type="NCBI Taxonomy" id="1610840"/>
    <lineage>
        <taxon>Bacteria</taxon>
        <taxon>Bacillati</taxon>
        <taxon>Actinomycetota</taxon>
        <taxon>Actinomycetes</taxon>
        <taxon>Micromonosporales</taxon>
        <taxon>Micromonosporaceae</taxon>
        <taxon>Paractinoplanes</taxon>
    </lineage>
</organism>
<proteinExistence type="predicted"/>
<sequence>MRRSLVAAARELTVANGWDGVRMADVAAAVGVSRQTVYNEFDGKPGLAEAVVAAEVERFVATVRAALFEHGADVRAAARAAIHAVLVEGAADPLVRAILTGAPDGGLLPYLTTDGGMVLAAAGAVIREWAAEFVPEAGGDRLDAAADAVVRLTVSHLMLPAAPPGPTADALADDFVRLLAD</sequence>
<evidence type="ECO:0000313" key="7">
    <source>
        <dbReference type="Proteomes" id="UP001519654"/>
    </source>
</evidence>
<reference evidence="6 7" key="1">
    <citation type="submission" date="2021-06" db="EMBL/GenBank/DDBJ databases">
        <title>Actinoplanes lichenicola sp. nov., and Actinoplanes ovalisporus sp. nov., isolated from lichen in Thailand.</title>
        <authorList>
            <person name="Saeng-In P."/>
            <person name="Kanchanasin P."/>
            <person name="Yuki M."/>
            <person name="Kudo T."/>
            <person name="Ohkuma M."/>
            <person name="Phongsopitanun W."/>
            <person name="Tanasupawat S."/>
        </authorList>
    </citation>
    <scope>NUCLEOTIDE SEQUENCE [LARGE SCALE GENOMIC DNA]</scope>
    <source>
        <strain evidence="6 7">NBRC 110975</strain>
    </source>
</reference>
<dbReference type="Pfam" id="PF18556">
    <property type="entry name" value="TetR_C_35"/>
    <property type="match status" value="1"/>
</dbReference>
<dbReference type="EMBL" id="JAHKKG010000003">
    <property type="protein sequence ID" value="MBU2663947.1"/>
    <property type="molecule type" value="Genomic_DNA"/>
</dbReference>
<comment type="caution">
    <text evidence="6">The sequence shown here is derived from an EMBL/GenBank/DDBJ whole genome shotgun (WGS) entry which is preliminary data.</text>
</comment>
<feature type="domain" description="HTH tetR-type" evidence="5">
    <location>
        <begin position="1"/>
        <end position="59"/>
    </location>
</feature>
<keyword evidence="7" id="KW-1185">Reference proteome</keyword>
<accession>A0ABS5YKJ1</accession>
<dbReference type="InterPro" id="IPR050109">
    <property type="entry name" value="HTH-type_TetR-like_transc_reg"/>
</dbReference>
<dbReference type="PANTHER" id="PTHR30055:SF234">
    <property type="entry name" value="HTH-TYPE TRANSCRIPTIONAL REGULATOR BETI"/>
    <property type="match status" value="1"/>
</dbReference>
<evidence type="ECO:0000256" key="1">
    <source>
        <dbReference type="ARBA" id="ARBA00023015"/>
    </source>
</evidence>
<name>A0ABS5YKJ1_9ACTN</name>
<evidence type="ECO:0000256" key="2">
    <source>
        <dbReference type="ARBA" id="ARBA00023125"/>
    </source>
</evidence>
<keyword evidence="3" id="KW-0804">Transcription</keyword>
<gene>
    <name evidence="6" type="ORF">KOI35_10640</name>
</gene>
<dbReference type="Pfam" id="PF00440">
    <property type="entry name" value="TetR_N"/>
    <property type="match status" value="1"/>
</dbReference>
<dbReference type="PROSITE" id="PS50977">
    <property type="entry name" value="HTH_TETR_2"/>
    <property type="match status" value="1"/>
</dbReference>